<dbReference type="AlphaFoldDB" id="I3V6W9"/>
<dbReference type="InterPro" id="IPR001029">
    <property type="entry name" value="Flagellin_N"/>
</dbReference>
<dbReference type="PRINTS" id="PR00207">
    <property type="entry name" value="FLAGELLIN"/>
</dbReference>
<proteinExistence type="inferred from homology"/>
<keyword evidence="2 3" id="KW-0975">Bacterial flagellum</keyword>
<evidence type="ECO:0000259" key="5">
    <source>
        <dbReference type="Pfam" id="PF00669"/>
    </source>
</evidence>
<dbReference type="EMBL" id="LO017727">
    <property type="protein sequence ID" value="CRH07701.1"/>
    <property type="molecule type" value="Genomic_DNA"/>
</dbReference>
<accession>I3V6W9</accession>
<feature type="domain" description="Flagellin C-terminal" evidence="6">
    <location>
        <begin position="187"/>
        <end position="272"/>
    </location>
</feature>
<reference evidence="8" key="3">
    <citation type="submission" date="2015-04" db="EMBL/GenBank/DDBJ databases">
        <authorList>
            <person name="Syromyatnikov M.Y."/>
            <person name="Popov V.N."/>
        </authorList>
    </citation>
    <scope>NUCLEOTIDE SEQUENCE</scope>
    <source>
        <strain evidence="8">MO-1</strain>
    </source>
</reference>
<dbReference type="PANTHER" id="PTHR42792">
    <property type="entry name" value="FLAGELLIN"/>
    <property type="match status" value="1"/>
</dbReference>
<comment type="subcellular location">
    <subcellularLocation>
        <location evidence="3">Secreted</location>
    </subcellularLocation>
    <subcellularLocation>
        <location evidence="3">Bacterial flagellum</location>
    </subcellularLocation>
</comment>
<dbReference type="SUPFAM" id="SSF64518">
    <property type="entry name" value="Phase 1 flagellin"/>
    <property type="match status" value="1"/>
</dbReference>
<dbReference type="InterPro" id="IPR046358">
    <property type="entry name" value="Flagellin_C"/>
</dbReference>
<evidence type="ECO:0000256" key="3">
    <source>
        <dbReference type="RuleBase" id="RU362073"/>
    </source>
</evidence>
<keyword evidence="7" id="KW-0966">Cell projection</keyword>
<evidence type="ECO:0000313" key="7">
    <source>
        <dbReference type="EMBL" id="AFK73939.1"/>
    </source>
</evidence>
<feature type="coiled-coil region" evidence="4">
    <location>
        <begin position="75"/>
        <end position="102"/>
    </location>
</feature>
<reference evidence="7" key="1">
    <citation type="submission" date="2011-06" db="EMBL/GenBank/DDBJ databases">
        <authorList>
            <person name="Zhang W.-J."/>
            <person name="Santini C.-L."/>
            <person name="Mangenot S."/>
            <person name="Calteau A."/>
            <person name="Lajus A."/>
            <person name="Barbe V."/>
            <person name="Medigue C."/>
            <person name="Wu L.-F."/>
        </authorList>
    </citation>
    <scope>NUCLEOTIDE SEQUENCE</scope>
    <source>
        <strain evidence="7">MO-1</strain>
    </source>
</reference>
<dbReference type="PANTHER" id="PTHR42792:SF2">
    <property type="entry name" value="FLAGELLIN"/>
    <property type="match status" value="1"/>
</dbReference>
<organism evidence="7">
    <name type="scientific">Magnetococcus massalia (strain MO-1)</name>
    <dbReference type="NCBI Taxonomy" id="451514"/>
    <lineage>
        <taxon>Bacteria</taxon>
        <taxon>Pseudomonadati</taxon>
        <taxon>Pseudomonadota</taxon>
        <taxon>Magnetococcia</taxon>
        <taxon>Magnetococcales</taxon>
        <taxon>Magnetococcaceae</taxon>
        <taxon>Magnetococcus</taxon>
    </lineage>
</organism>
<keyword evidence="3" id="KW-0964">Secreted</keyword>
<dbReference type="InterPro" id="IPR001492">
    <property type="entry name" value="Flagellin"/>
</dbReference>
<dbReference type="Gene3D" id="1.20.1330.10">
    <property type="entry name" value="f41 fragment of flagellin, N-terminal domain"/>
    <property type="match status" value="1"/>
</dbReference>
<evidence type="ECO:0000256" key="4">
    <source>
        <dbReference type="SAM" id="Coils"/>
    </source>
</evidence>
<protein>
    <recommendedName>
        <fullName evidence="3">Flagellin</fullName>
    </recommendedName>
</protein>
<evidence type="ECO:0000256" key="2">
    <source>
        <dbReference type="ARBA" id="ARBA00023143"/>
    </source>
</evidence>
<keyword evidence="7" id="KW-0969">Cilium</keyword>
<sequence length="273" mass="28649">MALYINSNVASLKAQRNLKQSTNTLLKTYERLSSGLRVNGASDDAAGLSISTRMTAQIRGLNQASRNANDAISMVQTAEGALGETEDALQRMRELAVQASNETYTQTDREDLQAEVSQLISEIGRIATDTSFNSQNLLTAGFSATMLVGANSGQTVLVSIGGADATDLGVGAVSLVNSTGGLAMAAITTIDTAIDSVSDLRAKLGAYQNRFEAVISNLDSVTEQTTQSRSRIIDADIAVETSNLTRSAILQQAGTSILAQANQQSQLALNLLG</sequence>
<dbReference type="InterPro" id="IPR042187">
    <property type="entry name" value="Flagellin_C_sub2"/>
</dbReference>
<dbReference type="GO" id="GO:0009288">
    <property type="term" value="C:bacterial-type flagellum"/>
    <property type="evidence" value="ECO:0007669"/>
    <property type="project" value="UniProtKB-SubCell"/>
</dbReference>
<name>I3V6W9_MAGMO</name>
<dbReference type="GO" id="GO:0005198">
    <property type="term" value="F:structural molecule activity"/>
    <property type="evidence" value="ECO:0007669"/>
    <property type="project" value="UniProtKB-UniRule"/>
</dbReference>
<dbReference type="Gene3D" id="6.10.10.10">
    <property type="entry name" value="Flagellar export chaperone, C-terminal domain"/>
    <property type="match status" value="1"/>
</dbReference>
<reference evidence="7" key="2">
    <citation type="journal article" date="2012" name="J. Mol. Biol.">
        <title>Complex spatial organization and flagellin composition of flagellar propeller from marine magnetotactic ovoid strain MO-1.</title>
        <authorList>
            <person name="Zhang W.J."/>
            <person name="Santini C.L."/>
            <person name="Bernadac A."/>
            <person name="Ruan J."/>
            <person name="Zhang S.D."/>
            <person name="Kato T."/>
            <person name="Li Y."/>
            <person name="Namba K."/>
            <person name="Wu L.F."/>
        </authorList>
    </citation>
    <scope>NUCLEOTIDE SEQUENCE</scope>
    <source>
        <strain evidence="7">MO-1</strain>
    </source>
</reference>
<evidence type="ECO:0000313" key="8">
    <source>
        <dbReference type="EMBL" id="CRH07701.1"/>
    </source>
</evidence>
<gene>
    <name evidence="7" type="primary">fliC7</name>
    <name evidence="8" type="synonym">fliC</name>
    <name evidence="8" type="ORF">MAGMO_3565</name>
</gene>
<dbReference type="GO" id="GO:0005576">
    <property type="term" value="C:extracellular region"/>
    <property type="evidence" value="ECO:0007669"/>
    <property type="project" value="UniProtKB-SubCell"/>
</dbReference>
<feature type="domain" description="Flagellin N-terminal" evidence="5">
    <location>
        <begin position="5"/>
        <end position="139"/>
    </location>
</feature>
<dbReference type="Pfam" id="PF00700">
    <property type="entry name" value="Flagellin_C"/>
    <property type="match status" value="1"/>
</dbReference>
<dbReference type="Pfam" id="PF00669">
    <property type="entry name" value="Flagellin_N"/>
    <property type="match status" value="1"/>
</dbReference>
<evidence type="ECO:0000259" key="6">
    <source>
        <dbReference type="Pfam" id="PF00700"/>
    </source>
</evidence>
<keyword evidence="4" id="KW-0175">Coiled coil</keyword>
<comment type="similarity">
    <text evidence="1 3">Belongs to the bacterial flagellin family.</text>
</comment>
<keyword evidence="7" id="KW-0282">Flagellum</keyword>
<dbReference type="EMBL" id="JN177315">
    <property type="protein sequence ID" value="AFK73939.1"/>
    <property type="molecule type" value="Genomic_DNA"/>
</dbReference>
<evidence type="ECO:0000256" key="1">
    <source>
        <dbReference type="ARBA" id="ARBA00005709"/>
    </source>
</evidence>
<comment type="function">
    <text evidence="3">Flagellin is the subunit protein which polymerizes to form the filaments of bacterial flagella.</text>
</comment>